<evidence type="ECO:0000259" key="2">
    <source>
        <dbReference type="PROSITE" id="PS50858"/>
    </source>
</evidence>
<feature type="domain" description="BSD" evidence="2">
    <location>
        <begin position="187"/>
        <end position="239"/>
    </location>
</feature>
<dbReference type="AlphaFoldDB" id="A0A2N9ENK2"/>
<proteinExistence type="predicted"/>
<feature type="compositionally biased region" description="Low complexity" evidence="1">
    <location>
        <begin position="102"/>
        <end position="115"/>
    </location>
</feature>
<organism evidence="3">
    <name type="scientific">Fagus sylvatica</name>
    <name type="common">Beechnut</name>
    <dbReference type="NCBI Taxonomy" id="28930"/>
    <lineage>
        <taxon>Eukaryota</taxon>
        <taxon>Viridiplantae</taxon>
        <taxon>Streptophyta</taxon>
        <taxon>Embryophyta</taxon>
        <taxon>Tracheophyta</taxon>
        <taxon>Spermatophyta</taxon>
        <taxon>Magnoliopsida</taxon>
        <taxon>eudicotyledons</taxon>
        <taxon>Gunneridae</taxon>
        <taxon>Pentapetalae</taxon>
        <taxon>rosids</taxon>
        <taxon>fabids</taxon>
        <taxon>Fagales</taxon>
        <taxon>Fagaceae</taxon>
        <taxon>Fagus</taxon>
    </lineage>
</organism>
<feature type="compositionally biased region" description="Low complexity" evidence="1">
    <location>
        <begin position="46"/>
        <end position="56"/>
    </location>
</feature>
<dbReference type="SUPFAM" id="SSF140383">
    <property type="entry name" value="BSD domain-like"/>
    <property type="match status" value="1"/>
</dbReference>
<name>A0A2N9ENK2_FAGSY</name>
<protein>
    <recommendedName>
        <fullName evidence="2">BSD domain-containing protein</fullName>
    </recommendedName>
</protein>
<dbReference type="PANTHER" id="PTHR31923:SF27">
    <property type="entry name" value="BSD DOMAIN-CONTAINING PROTEIN"/>
    <property type="match status" value="1"/>
</dbReference>
<dbReference type="EMBL" id="OIVN01000202">
    <property type="protein sequence ID" value="SPC76179.1"/>
    <property type="molecule type" value="Genomic_DNA"/>
</dbReference>
<accession>A0A2N9ENK2</accession>
<dbReference type="PROSITE" id="PS50858">
    <property type="entry name" value="BSD"/>
    <property type="match status" value="1"/>
</dbReference>
<feature type="region of interest" description="Disordered" evidence="1">
    <location>
        <begin position="95"/>
        <end position="125"/>
    </location>
</feature>
<evidence type="ECO:0000313" key="3">
    <source>
        <dbReference type="EMBL" id="SPC76179.1"/>
    </source>
</evidence>
<feature type="compositionally biased region" description="Basic and acidic residues" evidence="1">
    <location>
        <begin position="69"/>
        <end position="79"/>
    </location>
</feature>
<dbReference type="PANTHER" id="PTHR31923">
    <property type="entry name" value="BSD DOMAIN-CONTAINING PROTEIN"/>
    <property type="match status" value="1"/>
</dbReference>
<reference evidence="3" key="1">
    <citation type="submission" date="2018-02" db="EMBL/GenBank/DDBJ databases">
        <authorList>
            <person name="Cohen D.B."/>
            <person name="Kent A.D."/>
        </authorList>
    </citation>
    <scope>NUCLEOTIDE SEQUENCE</scope>
</reference>
<feature type="compositionally biased region" description="Acidic residues" evidence="1">
    <location>
        <begin position="15"/>
        <end position="32"/>
    </location>
</feature>
<dbReference type="Gene3D" id="1.10.3970.10">
    <property type="entry name" value="BSD domain"/>
    <property type="match status" value="1"/>
</dbReference>
<sequence>MSWLARSLANSLRLDDDDDANDDEEEEEENDVVSEYPHDSDPAPFTPTQQPQQQQQHESEDIDVQSEEAQSRGVKEDLSELKQTLRRQIWGVASFLAPPPSQSSSPSSRLRQSEPSDQEEPFDNNAEISKMTFGSEMELDSDFEERGFGGGGGGGVGITDEVLAFASNIAMHPETWLDFPLDEEEDLDDFDMSDVQQEHALAIQHLAPRLAALRIELCPCHMSESYFWKVYFVLLHSRLNKHDADILSSPQVVAARSMWMQELQKQTKAETDWFARSTSYLKNRANTLEEDFYPRPPGTFAYEPTSSSMATDFETDKYPVESTELQFIDKSVIEEKPVVKTENKDLLVCPSSKLLVQNFEDDEDDWLEEDSEFGGYSGTAICLGNEDDISFSDLEDDDDGLRTPGESSHMNAWIKDLKSNLLMSSRTDQGLSICEQRNWFVMWRVLIDRLLHVNGNIGEGAQESAILVKDFLGQRSKEPGEVYGCESQPPSPLMDLGDRPVILITYSYLARLVKLQSRHDNGAKRRGELGLGSEVYGRLGKLVT</sequence>
<dbReference type="InterPro" id="IPR035925">
    <property type="entry name" value="BSD_dom_sf"/>
</dbReference>
<evidence type="ECO:0000256" key="1">
    <source>
        <dbReference type="SAM" id="MobiDB-lite"/>
    </source>
</evidence>
<gene>
    <name evidence="3" type="ORF">FSB_LOCUS4061</name>
</gene>
<dbReference type="SMART" id="SM00751">
    <property type="entry name" value="BSD"/>
    <property type="match status" value="1"/>
</dbReference>
<feature type="region of interest" description="Disordered" evidence="1">
    <location>
        <begin position="1"/>
        <end position="79"/>
    </location>
</feature>
<dbReference type="InterPro" id="IPR005607">
    <property type="entry name" value="BSD_dom"/>
</dbReference>
<dbReference type="Pfam" id="PF03909">
    <property type="entry name" value="BSD"/>
    <property type="match status" value="1"/>
</dbReference>